<evidence type="ECO:0000256" key="1">
    <source>
        <dbReference type="ARBA" id="ARBA00022741"/>
    </source>
</evidence>
<dbReference type="Pfam" id="PF18024">
    <property type="entry name" value="HTH_50"/>
    <property type="match status" value="1"/>
</dbReference>
<keyword evidence="2" id="KW-0067">ATP-binding</keyword>
<evidence type="ECO:0000313" key="5">
    <source>
        <dbReference type="Proteomes" id="UP000199411"/>
    </source>
</evidence>
<dbReference type="Gene3D" id="1.10.8.60">
    <property type="match status" value="1"/>
</dbReference>
<dbReference type="SUPFAM" id="SSF46689">
    <property type="entry name" value="Homeodomain-like"/>
    <property type="match status" value="1"/>
</dbReference>
<sequence length="199" mass="23371">MPLNVQAKLLQVLQDRQFTRVGSPRIVNVDVRIIAATNRNLKDMISNKLFREDLYYRLNVIPIHIPPLRQRKDDIEPLVNYVVSRINSKYNFNKQLDSELIDLFKSLPWKGNVREVENVIEKLLVTTTKNIITRTDYTSIEDIQQYDVNPKFILKNYEKELLLNLLPTCKNTRELAKKFGVSQPTIVRKLKQHNVSIQK</sequence>
<dbReference type="InterPro" id="IPR030828">
    <property type="entry name" value="HTH_TyrR"/>
</dbReference>
<dbReference type="Gene3D" id="3.40.50.300">
    <property type="entry name" value="P-loop containing nucleotide triphosphate hydrolases"/>
    <property type="match status" value="1"/>
</dbReference>
<dbReference type="Pfam" id="PF25601">
    <property type="entry name" value="AAA_lid_14"/>
    <property type="match status" value="1"/>
</dbReference>
<dbReference type="RefSeq" id="WP_159427483.1">
    <property type="nucleotide sequence ID" value="NZ_FMYU01000005.1"/>
</dbReference>
<dbReference type="InterPro" id="IPR058031">
    <property type="entry name" value="AAA_lid_NorR"/>
</dbReference>
<protein>
    <submittedName>
        <fullName evidence="4">TyrR family helix-turn-helix domain-containing protein</fullName>
    </submittedName>
</protein>
<dbReference type="GO" id="GO:0006355">
    <property type="term" value="P:regulation of DNA-templated transcription"/>
    <property type="evidence" value="ECO:0007669"/>
    <property type="project" value="InterPro"/>
</dbReference>
<keyword evidence="1" id="KW-0547">Nucleotide-binding</keyword>
<feature type="domain" description="Sigma-54 factor interaction" evidence="3">
    <location>
        <begin position="1"/>
        <end position="125"/>
    </location>
</feature>
<dbReference type="SUPFAM" id="SSF52540">
    <property type="entry name" value="P-loop containing nucleoside triphosphate hydrolases"/>
    <property type="match status" value="1"/>
</dbReference>
<proteinExistence type="predicted"/>
<evidence type="ECO:0000259" key="3">
    <source>
        <dbReference type="PROSITE" id="PS50045"/>
    </source>
</evidence>
<organism evidence="4 5">
    <name type="scientific">Desulfurella multipotens</name>
    <dbReference type="NCBI Taxonomy" id="79269"/>
    <lineage>
        <taxon>Bacteria</taxon>
        <taxon>Pseudomonadati</taxon>
        <taxon>Campylobacterota</taxon>
        <taxon>Desulfurellia</taxon>
        <taxon>Desulfurellales</taxon>
        <taxon>Desulfurellaceae</taxon>
        <taxon>Desulfurella</taxon>
    </lineage>
</organism>
<evidence type="ECO:0000256" key="2">
    <source>
        <dbReference type="ARBA" id="ARBA00022840"/>
    </source>
</evidence>
<name>A0A1G6LCP2_9BACT</name>
<dbReference type="InterPro" id="IPR009057">
    <property type="entry name" value="Homeodomain-like_sf"/>
</dbReference>
<dbReference type="GO" id="GO:0003677">
    <property type="term" value="F:DNA binding"/>
    <property type="evidence" value="ECO:0007669"/>
    <property type="project" value="UniProtKB-KW"/>
</dbReference>
<dbReference type="PROSITE" id="PS50045">
    <property type="entry name" value="SIGMA54_INTERACT_4"/>
    <property type="match status" value="1"/>
</dbReference>
<accession>A0A1G6LCP2</accession>
<dbReference type="InterPro" id="IPR002078">
    <property type="entry name" value="Sigma_54_int"/>
</dbReference>
<dbReference type="Gene3D" id="1.10.10.60">
    <property type="entry name" value="Homeodomain-like"/>
    <property type="match status" value="1"/>
</dbReference>
<evidence type="ECO:0000313" key="4">
    <source>
        <dbReference type="EMBL" id="SDC41004.1"/>
    </source>
</evidence>
<dbReference type="PANTHER" id="PTHR32071:SF57">
    <property type="entry name" value="C4-DICARBOXYLATE TRANSPORT TRANSCRIPTIONAL REGULATORY PROTEIN DCTD"/>
    <property type="match status" value="1"/>
</dbReference>
<dbReference type="PANTHER" id="PTHR32071">
    <property type="entry name" value="TRANSCRIPTIONAL REGULATORY PROTEIN"/>
    <property type="match status" value="1"/>
</dbReference>
<keyword evidence="5" id="KW-1185">Reference proteome</keyword>
<reference evidence="5" key="1">
    <citation type="submission" date="2016-10" db="EMBL/GenBank/DDBJ databases">
        <authorList>
            <person name="Varghese N."/>
            <person name="Submissions S."/>
        </authorList>
    </citation>
    <scope>NUCLEOTIDE SEQUENCE [LARGE SCALE GENOMIC DNA]</scope>
    <source>
        <strain evidence="5">DSM 8415</strain>
    </source>
</reference>
<dbReference type="Pfam" id="PF00158">
    <property type="entry name" value="Sigma54_activat"/>
    <property type="match status" value="1"/>
</dbReference>
<dbReference type="InterPro" id="IPR027417">
    <property type="entry name" value="P-loop_NTPase"/>
</dbReference>
<dbReference type="GO" id="GO:0005524">
    <property type="term" value="F:ATP binding"/>
    <property type="evidence" value="ECO:0007669"/>
    <property type="project" value="UniProtKB-KW"/>
</dbReference>
<dbReference type="AlphaFoldDB" id="A0A1G6LCP2"/>
<dbReference type="EMBL" id="FMYU01000005">
    <property type="protein sequence ID" value="SDC41004.1"/>
    <property type="molecule type" value="Genomic_DNA"/>
</dbReference>
<dbReference type="Proteomes" id="UP000199411">
    <property type="component" value="Unassembled WGS sequence"/>
</dbReference>
<gene>
    <name evidence="4" type="ORF">SAMN05660835_00779</name>
</gene>
<dbReference type="OrthoDB" id="9814761at2"/>